<name>A0A7M7HK12_STRPU</name>
<dbReference type="Pfam" id="PF01221">
    <property type="entry name" value="Dynein_light"/>
    <property type="match status" value="1"/>
</dbReference>
<dbReference type="GO" id="GO:0005874">
    <property type="term" value="C:microtubule"/>
    <property type="evidence" value="ECO:0007669"/>
    <property type="project" value="UniProtKB-KW"/>
</dbReference>
<dbReference type="InterPro" id="IPR001372">
    <property type="entry name" value="Dynein_light_chain_typ-1/2"/>
</dbReference>
<evidence type="ECO:0000256" key="3">
    <source>
        <dbReference type="ARBA" id="ARBA00022490"/>
    </source>
</evidence>
<organism evidence="9 10">
    <name type="scientific">Strongylocentrotus purpuratus</name>
    <name type="common">Purple sea urchin</name>
    <dbReference type="NCBI Taxonomy" id="7668"/>
    <lineage>
        <taxon>Eukaryota</taxon>
        <taxon>Metazoa</taxon>
        <taxon>Echinodermata</taxon>
        <taxon>Eleutherozoa</taxon>
        <taxon>Echinozoa</taxon>
        <taxon>Echinoidea</taxon>
        <taxon>Euechinoidea</taxon>
        <taxon>Echinacea</taxon>
        <taxon>Camarodonta</taxon>
        <taxon>Echinidea</taxon>
        <taxon>Strongylocentrotidae</taxon>
        <taxon>Strongylocentrotus</taxon>
    </lineage>
</organism>
<dbReference type="PANTHER" id="PTHR11886">
    <property type="entry name" value="DYNEIN LIGHT CHAIN"/>
    <property type="match status" value="1"/>
</dbReference>
<dbReference type="KEGG" id="spu:100890986"/>
<keyword evidence="7 8" id="KW-0206">Cytoskeleton</keyword>
<accession>A0A7M7HK12</accession>
<evidence type="ECO:0000256" key="8">
    <source>
        <dbReference type="RuleBase" id="RU365010"/>
    </source>
</evidence>
<keyword evidence="4 8" id="KW-0493">Microtubule</keyword>
<dbReference type="PANTHER" id="PTHR11886:SF113">
    <property type="entry name" value="DYNEIN LIGHT CHAIN 2, CYTOPLASMIC"/>
    <property type="match status" value="1"/>
</dbReference>
<dbReference type="RefSeq" id="XP_011674588.2">
    <property type="nucleotide sequence ID" value="XM_011676286.2"/>
</dbReference>
<dbReference type="SUPFAM" id="SSF54648">
    <property type="entry name" value="DLC"/>
    <property type="match status" value="1"/>
</dbReference>
<sequence length="143" mass="16486">MYFMFIHCPFLVRTRSAKSRSRLISYNISWIVNNFILIMSRSGRSGSSFMSEGNKKQDEVVVKNVDMAEDLQEEAIQAAQDAMTKSKVEKDVAAAIKKKFDDEHQPTWHCIVGRNFGSYVTHESKHFIYFYIGQKAFLLFKSG</sequence>
<dbReference type="GO" id="GO:0005868">
    <property type="term" value="C:cytoplasmic dynein complex"/>
    <property type="evidence" value="ECO:0000318"/>
    <property type="project" value="GO_Central"/>
</dbReference>
<dbReference type="Proteomes" id="UP000007110">
    <property type="component" value="Unassembled WGS sequence"/>
</dbReference>
<comment type="subcellular location">
    <subcellularLocation>
        <location evidence="1 8">Cytoplasm</location>
        <location evidence="1 8">Cytoskeleton</location>
    </subcellularLocation>
</comment>
<dbReference type="InParanoid" id="A0A7M7HK12"/>
<evidence type="ECO:0000313" key="10">
    <source>
        <dbReference type="Proteomes" id="UP000007110"/>
    </source>
</evidence>
<reference evidence="9" key="2">
    <citation type="submission" date="2021-01" db="UniProtKB">
        <authorList>
            <consortium name="EnsemblMetazoa"/>
        </authorList>
    </citation>
    <scope>IDENTIFICATION</scope>
</reference>
<dbReference type="OrthoDB" id="10033309at2759"/>
<reference evidence="10" key="1">
    <citation type="submission" date="2015-02" db="EMBL/GenBank/DDBJ databases">
        <title>Genome sequencing for Strongylocentrotus purpuratus.</title>
        <authorList>
            <person name="Murali S."/>
            <person name="Liu Y."/>
            <person name="Vee V."/>
            <person name="English A."/>
            <person name="Wang M."/>
            <person name="Skinner E."/>
            <person name="Han Y."/>
            <person name="Muzny D.M."/>
            <person name="Worley K.C."/>
            <person name="Gibbs R.A."/>
        </authorList>
    </citation>
    <scope>NUCLEOTIDE SEQUENCE</scope>
</reference>
<keyword evidence="3 8" id="KW-0963">Cytoplasm</keyword>
<evidence type="ECO:0000256" key="4">
    <source>
        <dbReference type="ARBA" id="ARBA00022701"/>
    </source>
</evidence>
<keyword evidence="10" id="KW-1185">Reference proteome</keyword>
<comment type="similarity">
    <text evidence="2 8">Belongs to the dynein light chain family.</text>
</comment>
<protein>
    <recommendedName>
        <fullName evidence="8">Dynein light chain</fullName>
    </recommendedName>
</protein>
<dbReference type="FunFam" id="3.30.740.10:FF:000001">
    <property type="entry name" value="Dynein light chain"/>
    <property type="match status" value="1"/>
</dbReference>
<evidence type="ECO:0000256" key="1">
    <source>
        <dbReference type="ARBA" id="ARBA00004245"/>
    </source>
</evidence>
<dbReference type="AlphaFoldDB" id="A0A7M7HK12"/>
<dbReference type="CDD" id="cd21452">
    <property type="entry name" value="DLC-like_DYNLL1_DYNLL2"/>
    <property type="match status" value="1"/>
</dbReference>
<keyword evidence="5 8" id="KW-0243">Dynein</keyword>
<proteinExistence type="inferred from homology"/>
<dbReference type="GO" id="GO:0007017">
    <property type="term" value="P:microtubule-based process"/>
    <property type="evidence" value="ECO:0007669"/>
    <property type="project" value="InterPro"/>
</dbReference>
<dbReference type="PROSITE" id="PS01239">
    <property type="entry name" value="DYNEIN_LIGHT_1"/>
    <property type="match status" value="1"/>
</dbReference>
<dbReference type="Gene3D" id="3.30.740.10">
    <property type="entry name" value="Protein Inhibitor Of Neuronal Nitric Oxide Synthase"/>
    <property type="match status" value="1"/>
</dbReference>
<evidence type="ECO:0000313" key="9">
    <source>
        <dbReference type="EnsemblMetazoa" id="XP_011674588"/>
    </source>
</evidence>
<evidence type="ECO:0000256" key="2">
    <source>
        <dbReference type="ARBA" id="ARBA00010156"/>
    </source>
</evidence>
<dbReference type="SMART" id="SM01375">
    <property type="entry name" value="Dynein_light"/>
    <property type="match status" value="1"/>
</dbReference>
<dbReference type="EnsemblMetazoa" id="XM_011676286">
    <property type="protein sequence ID" value="XP_011674588"/>
    <property type="gene ID" value="LOC100890986"/>
</dbReference>
<evidence type="ECO:0000256" key="5">
    <source>
        <dbReference type="ARBA" id="ARBA00023017"/>
    </source>
</evidence>
<dbReference type="GeneID" id="100890986"/>
<dbReference type="GO" id="GO:0045505">
    <property type="term" value="F:dynein intermediate chain binding"/>
    <property type="evidence" value="ECO:0000318"/>
    <property type="project" value="GO_Central"/>
</dbReference>
<keyword evidence="6 8" id="KW-0505">Motor protein</keyword>
<evidence type="ECO:0000256" key="7">
    <source>
        <dbReference type="ARBA" id="ARBA00023212"/>
    </source>
</evidence>
<dbReference type="InterPro" id="IPR019763">
    <property type="entry name" value="Dynein_light_1/2_CS"/>
</dbReference>
<evidence type="ECO:0000256" key="6">
    <source>
        <dbReference type="ARBA" id="ARBA00023175"/>
    </source>
</evidence>
<dbReference type="InterPro" id="IPR037177">
    <property type="entry name" value="DLC_sf"/>
</dbReference>